<feature type="compositionally biased region" description="Basic and acidic residues" evidence="1">
    <location>
        <begin position="534"/>
        <end position="544"/>
    </location>
</feature>
<name>A0AAV2B9U2_9ARAC</name>
<evidence type="ECO:0000313" key="4">
    <source>
        <dbReference type="Proteomes" id="UP001497382"/>
    </source>
</evidence>
<feature type="region of interest" description="Disordered" evidence="1">
    <location>
        <begin position="482"/>
        <end position="591"/>
    </location>
</feature>
<dbReference type="InterPro" id="IPR015943">
    <property type="entry name" value="WD40/YVTN_repeat-like_dom_sf"/>
</dbReference>
<keyword evidence="4" id="KW-1185">Reference proteome</keyword>
<reference evidence="3 4" key="1">
    <citation type="submission" date="2024-04" db="EMBL/GenBank/DDBJ databases">
        <authorList>
            <person name="Rising A."/>
            <person name="Reimegard J."/>
            <person name="Sonavane S."/>
            <person name="Akerstrom W."/>
            <person name="Nylinder S."/>
            <person name="Hedman E."/>
            <person name="Kallberg Y."/>
        </authorList>
    </citation>
    <scope>NUCLEOTIDE SEQUENCE [LARGE SCALE GENOMIC DNA]</scope>
</reference>
<feature type="domain" description="HPS5-like beta-propeller" evidence="2">
    <location>
        <begin position="39"/>
        <end position="339"/>
    </location>
</feature>
<dbReference type="GO" id="GO:0005737">
    <property type="term" value="C:cytoplasm"/>
    <property type="evidence" value="ECO:0007669"/>
    <property type="project" value="GOC"/>
</dbReference>
<dbReference type="InterPro" id="IPR056499">
    <property type="entry name" value="Beta-prop_HPS5-like"/>
</dbReference>
<dbReference type="Pfam" id="PF06462">
    <property type="entry name" value="Hyd_WA"/>
    <property type="match status" value="1"/>
</dbReference>
<protein>
    <recommendedName>
        <fullName evidence="2">HPS5-like beta-propeller domain-containing protein</fullName>
    </recommendedName>
</protein>
<dbReference type="Proteomes" id="UP001497382">
    <property type="component" value="Unassembled WGS sequence"/>
</dbReference>
<comment type="caution">
    <text evidence="3">The sequence shown here is derived from an EMBL/GenBank/DDBJ whole genome shotgun (WGS) entry which is preliminary data.</text>
</comment>
<evidence type="ECO:0000256" key="1">
    <source>
        <dbReference type="SAM" id="MobiDB-lite"/>
    </source>
</evidence>
<proteinExistence type="predicted"/>
<dbReference type="EMBL" id="CAXIEN010000301">
    <property type="protein sequence ID" value="CAL1292234.1"/>
    <property type="molecule type" value="Genomic_DNA"/>
</dbReference>
<dbReference type="Pfam" id="PF19193">
    <property type="entry name" value="Tectonin"/>
    <property type="match status" value="1"/>
</dbReference>
<dbReference type="InterPro" id="IPR006624">
    <property type="entry name" value="Beta-propeller_rpt_TECPR"/>
</dbReference>
<sequence length="1321" mass="147391">MSEETSAASSDGNYPVLLEYPLLSHLTQLIPAKAQKTLTTYDIEFTCIDADGHFIAIGSNVGITYLYDRRKNQLTRLRNENRDPITCVKILISLECLVVFGCKSGAVLVFKIPFYSEQELEKFTVEGLHTSPITSLEWVRNGIKFFSGDENGVVVCTEIDHFEHCSKSRILLNDQSKIVQLSYSRLHLVVSTLFRSIIYSCEDGRIIKIGQKERKCYGPFGALIFHPNNSSEDVIFASRPGQRLWKSDKSGVIHETMIFKNALVEPHPVIKLMNDRKGNSNLKDFQFGKLLKFEEKYILVLLDSAIVLIDPDLKSVVASAPLLDPVVDASTCNNEIFILCGFRKVIRISSSPDPYPCEETCEEPSIIEDILIPLKGLSVFVKERSDSLVDQTESTIFGWLKKKRSASSPAGVPDFINKQDKDETSSAQNLPDVVKLPSEELTSVVIDESRPISPESVPKIEIKFSLSVDETDDIVYKPKKKHKKKVRFRDVSPQKEDRKAQVSDSKETSSVLDNKTHKNDETTKVPDATVSSLSKDKVVPKSDETDSSNTKIIVDSTSQSCLSESNIDSTGQGCNSSSLEVSPEPNVNISNSIDESLNVDCSVDGSSLNDCVDSVDSRVEENKCISPKECNKEECESKMHDSSSEKAVDPDDIYSSYDVSQSVEDPKLITQSSSDSQSTEESLRTCPEDFEPPKYGVDWVEYKAPEVLTDLKVSNDHIFCCDIKNQLYYSNYPILGLQWRRIDQPAEKIAVSPSENIFWVLYKGVIFAAKQNGNVKWKDVDWISVGRDVISIAVDEDSGWYVTVDGHLTLQPNLKSSQPFGYPEPIQFDHNPMFLQVAIWNKVVWLLTVSGGLHSFEYKSKKSKHTLKEIRLNGIPDIDGIFLGVQQTGWIIDSSGIIRFKTGVTSDAPGGKGKPWEVEASKYFIRDATNLPKAVLKALNNEALSTLIRGKQHICLSTSSSGVWFCKTLDNVLFSNQRNLIGHKWESVVPPGTASATKWKLLSAVGIACGQGTIWCMNNTEELFCFCLSTSTMISVELPRVPGVRSLIPTAQSLWLLSEDGQIFFRRGITPNCLEGVWWQKMDLSQLEYVLGSELIVDASCSFEVAWACTNEGHILVRLGSLCPSSDRKLPQAWIPLSFEAEDSLSPIMEKLSAIGKKFPLPLVVQPSTSEVFFCKVCVGPLGHPVWALDNKNNVYVREGVSVSMPIGKTWTLVPELQAKSICISRNAVWLLENSGKIFRRFGISEKNPCGDYWKQMPGNMDYLSVTEDDDLWGLKDDGMYQHSSYVLNFASKTKAKAPPVRSISEDDWEDIMVDSSDNEP</sequence>
<feature type="compositionally biased region" description="Low complexity" evidence="1">
    <location>
        <begin position="670"/>
        <end position="680"/>
    </location>
</feature>
<dbReference type="InterPro" id="IPR036322">
    <property type="entry name" value="WD40_repeat_dom_sf"/>
</dbReference>
<accession>A0AAV2B9U2</accession>
<dbReference type="Pfam" id="PF23756">
    <property type="entry name" value="Beta-prop_HPS5"/>
    <property type="match status" value="1"/>
</dbReference>
<feature type="compositionally biased region" description="Polar residues" evidence="1">
    <location>
        <begin position="547"/>
        <end position="591"/>
    </location>
</feature>
<dbReference type="PANTHER" id="PTHR23287">
    <property type="entry name" value="RUBY-EYE2-LIKE PROTEIN"/>
    <property type="match status" value="1"/>
</dbReference>
<evidence type="ECO:0000259" key="2">
    <source>
        <dbReference type="Pfam" id="PF23756"/>
    </source>
</evidence>
<feature type="compositionally biased region" description="Basic and acidic residues" evidence="1">
    <location>
        <begin position="514"/>
        <end position="524"/>
    </location>
</feature>
<evidence type="ECO:0000313" key="3">
    <source>
        <dbReference type="EMBL" id="CAL1292234.1"/>
    </source>
</evidence>
<feature type="region of interest" description="Disordered" evidence="1">
    <location>
        <begin position="664"/>
        <end position="689"/>
    </location>
</feature>
<dbReference type="GO" id="GO:0032527">
    <property type="term" value="P:protein exit from endoplasmic reticulum"/>
    <property type="evidence" value="ECO:0007669"/>
    <property type="project" value="TreeGrafter"/>
</dbReference>
<organism evidence="3 4">
    <name type="scientific">Larinioides sclopetarius</name>
    <dbReference type="NCBI Taxonomy" id="280406"/>
    <lineage>
        <taxon>Eukaryota</taxon>
        <taxon>Metazoa</taxon>
        <taxon>Ecdysozoa</taxon>
        <taxon>Arthropoda</taxon>
        <taxon>Chelicerata</taxon>
        <taxon>Arachnida</taxon>
        <taxon>Araneae</taxon>
        <taxon>Araneomorphae</taxon>
        <taxon>Entelegynae</taxon>
        <taxon>Araneoidea</taxon>
        <taxon>Araneidae</taxon>
        <taxon>Larinioides</taxon>
    </lineage>
</organism>
<feature type="compositionally biased region" description="Basic and acidic residues" evidence="1">
    <location>
        <begin position="488"/>
        <end position="507"/>
    </location>
</feature>
<dbReference type="SMART" id="SM00706">
    <property type="entry name" value="TECPR"/>
    <property type="match status" value="7"/>
</dbReference>
<dbReference type="SUPFAM" id="SSF50978">
    <property type="entry name" value="WD40 repeat-like"/>
    <property type="match status" value="1"/>
</dbReference>
<feature type="region of interest" description="Disordered" evidence="1">
    <location>
        <begin position="405"/>
        <end position="433"/>
    </location>
</feature>
<dbReference type="Gene3D" id="2.130.10.10">
    <property type="entry name" value="YVTN repeat-like/Quinoprotein amine dehydrogenase"/>
    <property type="match status" value="1"/>
</dbReference>
<dbReference type="PANTHER" id="PTHR23287:SF16">
    <property type="entry name" value="TECTONIN BETA-PROPELLER REPEAT-CONTAINING PROTEIN 2"/>
    <property type="match status" value="1"/>
</dbReference>
<gene>
    <name evidence="3" type="ORF">LARSCL_LOCUS17542</name>
</gene>